<organism evidence="1 2">
    <name type="scientific">Thanatephorus cucumeris (strain AG1-IA)</name>
    <name type="common">Rice sheath blight fungus</name>
    <name type="synonym">Rhizoctonia solani</name>
    <dbReference type="NCBI Taxonomy" id="983506"/>
    <lineage>
        <taxon>Eukaryota</taxon>
        <taxon>Fungi</taxon>
        <taxon>Dikarya</taxon>
        <taxon>Basidiomycota</taxon>
        <taxon>Agaricomycotina</taxon>
        <taxon>Agaricomycetes</taxon>
        <taxon>Cantharellales</taxon>
        <taxon>Ceratobasidiaceae</taxon>
        <taxon>Rhizoctonia</taxon>
        <taxon>Rhizoctonia solani AG-1</taxon>
    </lineage>
</organism>
<keyword evidence="2" id="KW-1185">Reference proteome</keyword>
<dbReference type="Proteomes" id="UP000011668">
    <property type="component" value="Unassembled WGS sequence"/>
</dbReference>
<evidence type="ECO:0000313" key="1">
    <source>
        <dbReference type="EMBL" id="ELU36930.1"/>
    </source>
</evidence>
<comment type="caution">
    <text evidence="1">The sequence shown here is derived from an EMBL/GenBank/DDBJ whole genome shotgun (WGS) entry which is preliminary data.</text>
</comment>
<reference evidence="1 2" key="1">
    <citation type="journal article" date="2013" name="Nat. Commun.">
        <title>The evolution and pathogenic mechanisms of the rice sheath blight pathogen.</title>
        <authorList>
            <person name="Zheng A."/>
            <person name="Lin R."/>
            <person name="Xu L."/>
            <person name="Qin P."/>
            <person name="Tang C."/>
            <person name="Ai P."/>
            <person name="Zhang D."/>
            <person name="Liu Y."/>
            <person name="Sun Z."/>
            <person name="Feng H."/>
            <person name="Wang Y."/>
            <person name="Chen Y."/>
            <person name="Liang X."/>
            <person name="Fu R."/>
            <person name="Li Q."/>
            <person name="Zhang J."/>
            <person name="Yu X."/>
            <person name="Xie Z."/>
            <person name="Ding L."/>
            <person name="Guan P."/>
            <person name="Tang J."/>
            <person name="Liang Y."/>
            <person name="Wang S."/>
            <person name="Deng Q."/>
            <person name="Li S."/>
            <person name="Zhu J."/>
            <person name="Wang L."/>
            <person name="Liu H."/>
            <person name="Li P."/>
        </authorList>
    </citation>
    <scope>NUCLEOTIDE SEQUENCE [LARGE SCALE GENOMIC DNA]</scope>
    <source>
        <strain evidence="2">AG-1 IA</strain>
    </source>
</reference>
<gene>
    <name evidence="1" type="ORF">AG1IA_09039</name>
</gene>
<accession>L8WG40</accession>
<protein>
    <submittedName>
        <fullName evidence="1">Uncharacterized protein</fullName>
    </submittedName>
</protein>
<evidence type="ECO:0000313" key="2">
    <source>
        <dbReference type="Proteomes" id="UP000011668"/>
    </source>
</evidence>
<dbReference type="HOGENOM" id="CLU_2689522_0_0_1"/>
<proteinExistence type="predicted"/>
<name>L8WG40_THACA</name>
<dbReference type="AlphaFoldDB" id="L8WG40"/>
<sequence length="74" mass="8572">MGVIQLCVIRSVKLRWGVIKLYVRKCPTKRNERCLVLPNRVTRGVKVSLRRATTEPNARLPFASIRILSWNLRA</sequence>
<dbReference type="EMBL" id="AFRT01002937">
    <property type="protein sequence ID" value="ELU36930.1"/>
    <property type="molecule type" value="Genomic_DNA"/>
</dbReference>